<reference evidence="1" key="1">
    <citation type="submission" date="2018-05" db="EMBL/GenBank/DDBJ databases">
        <authorList>
            <person name="Lanie J.A."/>
            <person name="Ng W.-L."/>
            <person name="Kazmierczak K.M."/>
            <person name="Andrzejewski T.M."/>
            <person name="Davidsen T.M."/>
            <person name="Wayne K.J."/>
            <person name="Tettelin H."/>
            <person name="Glass J.I."/>
            <person name="Rusch D."/>
            <person name="Podicherti R."/>
            <person name="Tsui H.-C.T."/>
            <person name="Winkler M.E."/>
        </authorList>
    </citation>
    <scope>NUCLEOTIDE SEQUENCE</scope>
</reference>
<dbReference type="GO" id="GO:0015562">
    <property type="term" value="F:efflux transmembrane transporter activity"/>
    <property type="evidence" value="ECO:0007669"/>
    <property type="project" value="TreeGrafter"/>
</dbReference>
<feature type="non-terminal residue" evidence="1">
    <location>
        <position position="1"/>
    </location>
</feature>
<name>A0A382PG92_9ZZZZ</name>
<evidence type="ECO:0000313" key="1">
    <source>
        <dbReference type="EMBL" id="SVC72394.1"/>
    </source>
</evidence>
<organism evidence="1">
    <name type="scientific">marine metagenome</name>
    <dbReference type="NCBI Taxonomy" id="408172"/>
    <lineage>
        <taxon>unclassified sequences</taxon>
        <taxon>metagenomes</taxon>
        <taxon>ecological metagenomes</taxon>
    </lineage>
</organism>
<evidence type="ECO:0008006" key="2">
    <source>
        <dbReference type="Google" id="ProtNLM"/>
    </source>
</evidence>
<gene>
    <name evidence="1" type="ORF">METZ01_LOCUS325248</name>
</gene>
<proteinExistence type="predicted"/>
<sequence>VQDAEAEMDKVLADMEAGLVRLSKCVIKAPFSGRIVERNLGEHQFAPVGKEIIKIIDDENLEIAFLVPSHWVTWLKPGYKFLYKVNETNKSYPAKVVQRGAQVDAVSRSIIMIGRTLVRHKELIPGMSGMVIIKASKRD</sequence>
<dbReference type="GO" id="GO:1990281">
    <property type="term" value="C:efflux pump complex"/>
    <property type="evidence" value="ECO:0007669"/>
    <property type="project" value="TreeGrafter"/>
</dbReference>
<dbReference type="Gene3D" id="2.40.30.170">
    <property type="match status" value="1"/>
</dbReference>
<dbReference type="PANTHER" id="PTHR30469">
    <property type="entry name" value="MULTIDRUG RESISTANCE PROTEIN MDTA"/>
    <property type="match status" value="1"/>
</dbReference>
<accession>A0A382PG92</accession>
<dbReference type="SUPFAM" id="SSF111369">
    <property type="entry name" value="HlyD-like secretion proteins"/>
    <property type="match status" value="1"/>
</dbReference>
<protein>
    <recommendedName>
        <fullName evidence="2">RND efflux pump membrane fusion protein barrel-sandwich domain-containing protein</fullName>
    </recommendedName>
</protein>
<dbReference type="AlphaFoldDB" id="A0A382PG92"/>
<dbReference type="EMBL" id="UINC01107201">
    <property type="protein sequence ID" value="SVC72394.1"/>
    <property type="molecule type" value="Genomic_DNA"/>
</dbReference>